<feature type="domain" description="Response regulatory" evidence="4">
    <location>
        <begin position="7"/>
        <end position="124"/>
    </location>
</feature>
<evidence type="ECO:0000256" key="1">
    <source>
        <dbReference type="ARBA" id="ARBA00018672"/>
    </source>
</evidence>
<dbReference type="Gene3D" id="3.40.50.2300">
    <property type="match status" value="1"/>
</dbReference>
<comment type="function">
    <text evidence="2">May play the central regulatory role in sporulation. It may be an element of the effector pathway responsible for the activation of sporulation genes in response to nutritional stress. Spo0A may act in concert with spo0H (a sigma factor) to control the expression of some genes that are critical to the sporulation process.</text>
</comment>
<sequence length="702" mass="79723">MVSDKRLVLIVDDSQINRQILCKILSDTYDTLQAANGKEALQILRQQPEAISAVLLDLIMPVMNGYEFLDIQQTDKELAAVPVIVETQREGTDSEIDALARGASDFLTKPYNPALVRQRLANIIKLHETSAFVNMVERDALTHLYTKEAFYMRAKEMLSQNPDNEYDILCMDIKNFKLVNDVFGESKGDWLLCFLAKLLKDCIPNGCVCRHGGDIFAAILPRQATYSPIISKMKAVLKEQPIHMNLQLKFGIYPVDDRSITVRAMCDRAKIACKSITQMYGTNLAFYSKAIGDRLSEEQQITAEMNQALLNGEFVVYYQPKYDLETEKLIGAESLVRWKHPKRGFLPPDTFVPLFEQNGFITQLDIFVWKTVCGQMREWLDSGLPCVPVSINLSRVDIYNPQLPEIIIDILNQQQLKPEYIQLEITETAYMDNPKQLIATVDRLKQYGFQIDMDDFGSGYSSLNMLNEVPVDTLKLDMRFLRGAQTTSRGGNILFFIMNLAKWLEVTVVAEGIETREQMLYLRGLGCNYGQGYYFAKPMPSDDYQHLLSIQTANKNKLAVSILSCEKANLIPQEEIWKMDSTFNRVFNGFIGALALFEYQNGKLLLIRPNDAFMQKCSFINGYVGASLTTIFCVSDAEKFQKILQDGMQNGEPFSQVFYSIPNKEYTVRMRMQLICQSTHKTLVMASADFVSNVSELNSTTA</sequence>
<dbReference type="KEGG" id="caml:H6X83_05300"/>
<feature type="domain" description="EAL" evidence="5">
    <location>
        <begin position="298"/>
        <end position="552"/>
    </location>
</feature>
<dbReference type="Gene3D" id="3.30.70.270">
    <property type="match status" value="1"/>
</dbReference>
<dbReference type="InterPro" id="IPR001789">
    <property type="entry name" value="Sig_transdc_resp-reg_receiver"/>
</dbReference>
<dbReference type="GO" id="GO:0000160">
    <property type="term" value="P:phosphorelay signal transduction system"/>
    <property type="evidence" value="ECO:0007669"/>
    <property type="project" value="InterPro"/>
</dbReference>
<evidence type="ECO:0000259" key="6">
    <source>
        <dbReference type="PROSITE" id="PS50887"/>
    </source>
</evidence>
<keyword evidence="3" id="KW-0597">Phosphoprotein</keyword>
<dbReference type="PANTHER" id="PTHR33121">
    <property type="entry name" value="CYCLIC DI-GMP PHOSPHODIESTERASE PDEF"/>
    <property type="match status" value="1"/>
</dbReference>
<dbReference type="Gene3D" id="3.20.20.450">
    <property type="entry name" value="EAL domain"/>
    <property type="match status" value="1"/>
</dbReference>
<dbReference type="SUPFAM" id="SSF141868">
    <property type="entry name" value="EAL domain-like"/>
    <property type="match status" value="1"/>
</dbReference>
<name>A0A7G9WK26_9FIRM</name>
<dbReference type="InterPro" id="IPR001633">
    <property type="entry name" value="EAL_dom"/>
</dbReference>
<dbReference type="NCBIfam" id="TIGR00254">
    <property type="entry name" value="GGDEF"/>
    <property type="match status" value="1"/>
</dbReference>
<protein>
    <recommendedName>
        <fullName evidence="1">Stage 0 sporulation protein A homolog</fullName>
    </recommendedName>
</protein>
<gene>
    <name evidence="7" type="ORF">H6X83_05300</name>
</gene>
<dbReference type="InterPro" id="IPR043128">
    <property type="entry name" value="Rev_trsase/Diguanyl_cyclase"/>
</dbReference>
<dbReference type="EMBL" id="CP060696">
    <property type="protein sequence ID" value="QNO19038.1"/>
    <property type="molecule type" value="Genomic_DNA"/>
</dbReference>
<evidence type="ECO:0000256" key="2">
    <source>
        <dbReference type="ARBA" id="ARBA00024867"/>
    </source>
</evidence>
<dbReference type="AlphaFoldDB" id="A0A7G9WK26"/>
<dbReference type="PROSITE" id="PS50887">
    <property type="entry name" value="GGDEF"/>
    <property type="match status" value="1"/>
</dbReference>
<feature type="modified residue" description="4-aspartylphosphate" evidence="3">
    <location>
        <position position="57"/>
    </location>
</feature>
<dbReference type="InterPro" id="IPR011006">
    <property type="entry name" value="CheY-like_superfamily"/>
</dbReference>
<dbReference type="Pfam" id="PF00990">
    <property type="entry name" value="GGDEF"/>
    <property type="match status" value="1"/>
</dbReference>
<dbReference type="CDD" id="cd01948">
    <property type="entry name" value="EAL"/>
    <property type="match status" value="1"/>
</dbReference>
<dbReference type="SMART" id="SM00267">
    <property type="entry name" value="GGDEF"/>
    <property type="match status" value="1"/>
</dbReference>
<keyword evidence="8" id="KW-1185">Reference proteome</keyword>
<dbReference type="GO" id="GO:0071111">
    <property type="term" value="F:cyclic-guanylate-specific phosphodiesterase activity"/>
    <property type="evidence" value="ECO:0007669"/>
    <property type="project" value="InterPro"/>
</dbReference>
<dbReference type="InterPro" id="IPR029787">
    <property type="entry name" value="Nucleotide_cyclase"/>
</dbReference>
<dbReference type="InterPro" id="IPR050706">
    <property type="entry name" value="Cyclic-di-GMP_PDE-like"/>
</dbReference>
<proteinExistence type="predicted"/>
<dbReference type="SUPFAM" id="SSF52172">
    <property type="entry name" value="CheY-like"/>
    <property type="match status" value="1"/>
</dbReference>
<dbReference type="PROSITE" id="PS50883">
    <property type="entry name" value="EAL"/>
    <property type="match status" value="1"/>
</dbReference>
<dbReference type="CDD" id="cd01949">
    <property type="entry name" value="GGDEF"/>
    <property type="match status" value="1"/>
</dbReference>
<evidence type="ECO:0000259" key="4">
    <source>
        <dbReference type="PROSITE" id="PS50110"/>
    </source>
</evidence>
<evidence type="ECO:0000313" key="7">
    <source>
        <dbReference type="EMBL" id="QNO19038.1"/>
    </source>
</evidence>
<evidence type="ECO:0000259" key="5">
    <source>
        <dbReference type="PROSITE" id="PS50883"/>
    </source>
</evidence>
<dbReference type="Pfam" id="PF00072">
    <property type="entry name" value="Response_reg"/>
    <property type="match status" value="1"/>
</dbReference>
<evidence type="ECO:0000256" key="3">
    <source>
        <dbReference type="PROSITE-ProRule" id="PRU00169"/>
    </source>
</evidence>
<organism evidence="7 8">
    <name type="scientific">Caproicibacterium amylolyticum</name>
    <dbReference type="NCBI Taxonomy" id="2766537"/>
    <lineage>
        <taxon>Bacteria</taxon>
        <taxon>Bacillati</taxon>
        <taxon>Bacillota</taxon>
        <taxon>Clostridia</taxon>
        <taxon>Eubacteriales</taxon>
        <taxon>Oscillospiraceae</taxon>
        <taxon>Caproicibacterium</taxon>
    </lineage>
</organism>
<dbReference type="RefSeq" id="WP_212508107.1">
    <property type="nucleotide sequence ID" value="NZ_CP060696.1"/>
</dbReference>
<evidence type="ECO:0000313" key="8">
    <source>
        <dbReference type="Proteomes" id="UP000516046"/>
    </source>
</evidence>
<dbReference type="Pfam" id="PF00563">
    <property type="entry name" value="EAL"/>
    <property type="match status" value="1"/>
</dbReference>
<accession>A0A7G9WK26</accession>
<reference evidence="7 8" key="1">
    <citation type="submission" date="2020-08" db="EMBL/GenBank/DDBJ databases">
        <authorList>
            <person name="Ren C."/>
            <person name="Gu Y."/>
            <person name="Xu Y."/>
        </authorList>
    </citation>
    <scope>NUCLEOTIDE SEQUENCE [LARGE SCALE GENOMIC DNA]</scope>
    <source>
        <strain evidence="7 8">LBM18003</strain>
    </source>
</reference>
<dbReference type="InterPro" id="IPR000160">
    <property type="entry name" value="GGDEF_dom"/>
</dbReference>
<feature type="domain" description="GGDEF" evidence="6">
    <location>
        <begin position="164"/>
        <end position="290"/>
    </location>
</feature>
<dbReference type="PANTHER" id="PTHR33121:SF70">
    <property type="entry name" value="SIGNALING PROTEIN YKOW"/>
    <property type="match status" value="1"/>
</dbReference>
<dbReference type="SMART" id="SM00052">
    <property type="entry name" value="EAL"/>
    <property type="match status" value="1"/>
</dbReference>
<dbReference type="SUPFAM" id="SSF55073">
    <property type="entry name" value="Nucleotide cyclase"/>
    <property type="match status" value="1"/>
</dbReference>
<dbReference type="Proteomes" id="UP000516046">
    <property type="component" value="Chromosome"/>
</dbReference>
<dbReference type="InterPro" id="IPR035919">
    <property type="entry name" value="EAL_sf"/>
</dbReference>
<dbReference type="SMART" id="SM00448">
    <property type="entry name" value="REC"/>
    <property type="match status" value="1"/>
</dbReference>
<dbReference type="PROSITE" id="PS50110">
    <property type="entry name" value="RESPONSE_REGULATORY"/>
    <property type="match status" value="1"/>
</dbReference>